<sequence>MCLKKGMDIFMIEDPRYQFSRESAIKEKLLQRLKIEYRKTRMAKVAPLDDDKLILVTAAGDARQQQCPYSCTCEECLYFTGSCQQNLVKG</sequence>
<dbReference type="EMBL" id="CP000448">
    <property type="protein sequence ID" value="ABI69351.1"/>
    <property type="molecule type" value="Genomic_DNA"/>
</dbReference>
<keyword evidence="2" id="KW-1185">Reference proteome</keyword>
<evidence type="ECO:0000313" key="1">
    <source>
        <dbReference type="EMBL" id="ABI69351.1"/>
    </source>
</evidence>
<dbReference type="KEGG" id="swo:Swol_2057"/>
<evidence type="ECO:0000313" key="2">
    <source>
        <dbReference type="Proteomes" id="UP000001968"/>
    </source>
</evidence>
<dbReference type="HOGENOM" id="CLU_2439746_0_0_9"/>
<dbReference type="Proteomes" id="UP000001968">
    <property type="component" value="Chromosome"/>
</dbReference>
<accession>Q0AVA3</accession>
<proteinExistence type="predicted"/>
<name>Q0AVA3_SYNWW</name>
<reference evidence="2" key="1">
    <citation type="journal article" date="2010" name="Environ. Microbiol.">
        <title>The genome of Syntrophomonas wolfei: new insights into syntrophic metabolism and biohydrogen production.</title>
        <authorList>
            <person name="Sieber J.R."/>
            <person name="Sims D.R."/>
            <person name="Han C."/>
            <person name="Kim E."/>
            <person name="Lykidis A."/>
            <person name="Lapidus A.L."/>
            <person name="McDonnald E."/>
            <person name="Rohlin L."/>
            <person name="Culley D.E."/>
            <person name="Gunsalus R."/>
            <person name="McInerney M.J."/>
        </authorList>
    </citation>
    <scope>NUCLEOTIDE SEQUENCE [LARGE SCALE GENOMIC DNA]</scope>
    <source>
        <strain evidence="2">DSM 2245B / Goettingen</strain>
    </source>
</reference>
<protein>
    <submittedName>
        <fullName evidence="1">Uncharacterized protein</fullName>
    </submittedName>
</protein>
<organism evidence="1 2">
    <name type="scientific">Syntrophomonas wolfei subsp. wolfei (strain DSM 2245B / Goettingen)</name>
    <dbReference type="NCBI Taxonomy" id="335541"/>
    <lineage>
        <taxon>Bacteria</taxon>
        <taxon>Bacillati</taxon>
        <taxon>Bacillota</taxon>
        <taxon>Clostridia</taxon>
        <taxon>Eubacteriales</taxon>
        <taxon>Syntrophomonadaceae</taxon>
        <taxon>Syntrophomonas</taxon>
    </lineage>
</organism>
<gene>
    <name evidence="1" type="ordered locus">Swol_2057</name>
</gene>
<dbReference type="AlphaFoldDB" id="Q0AVA3"/>